<dbReference type="Pfam" id="PF07589">
    <property type="entry name" value="PEP-CTERM"/>
    <property type="match status" value="1"/>
</dbReference>
<name>A0A5B0VQ69_9GAMM</name>
<dbReference type="Proteomes" id="UP000323161">
    <property type="component" value="Unassembled WGS sequence"/>
</dbReference>
<gene>
    <name evidence="2" type="ORF">FWJ25_02975</name>
</gene>
<accession>A0A5B0VQ69</accession>
<evidence type="ECO:0000313" key="3">
    <source>
        <dbReference type="Proteomes" id="UP000323161"/>
    </source>
</evidence>
<feature type="domain" description="Ice-binding protein C-terminal" evidence="1">
    <location>
        <begin position="159"/>
        <end position="182"/>
    </location>
</feature>
<evidence type="ECO:0000259" key="1">
    <source>
        <dbReference type="Pfam" id="PF07589"/>
    </source>
</evidence>
<dbReference type="AlphaFoldDB" id="A0A5B0VQ69"/>
<dbReference type="InterPro" id="IPR013424">
    <property type="entry name" value="Ice-binding_C"/>
</dbReference>
<keyword evidence="3" id="KW-1185">Reference proteome</keyword>
<organism evidence="2 3">
    <name type="scientific">Marinobacter salinexigens</name>
    <dbReference type="NCBI Taxonomy" id="2919747"/>
    <lineage>
        <taxon>Bacteria</taxon>
        <taxon>Pseudomonadati</taxon>
        <taxon>Pseudomonadota</taxon>
        <taxon>Gammaproteobacteria</taxon>
        <taxon>Pseudomonadales</taxon>
        <taxon>Marinobacteraceae</taxon>
        <taxon>Marinobacter</taxon>
    </lineage>
</organism>
<reference evidence="2 3" key="1">
    <citation type="submission" date="2019-08" db="EMBL/GenBank/DDBJ databases">
        <title>Marinobacter ZYF650 sp. nov., a marine bacterium isolated from seawater of the Mariana trench.</title>
        <authorList>
            <person name="Ahmad W."/>
        </authorList>
    </citation>
    <scope>NUCLEOTIDE SEQUENCE [LARGE SCALE GENOMIC DNA]</scope>
    <source>
        <strain evidence="2 3">ZYF650</strain>
    </source>
</reference>
<dbReference type="NCBIfam" id="TIGR02595">
    <property type="entry name" value="PEP_CTERM"/>
    <property type="match status" value="1"/>
</dbReference>
<comment type="caution">
    <text evidence="2">The sequence shown here is derived from an EMBL/GenBank/DDBJ whole genome shotgun (WGS) entry which is preliminary data.</text>
</comment>
<proteinExistence type="predicted"/>
<dbReference type="EMBL" id="VTUU01000001">
    <property type="protein sequence ID" value="KAA1176428.1"/>
    <property type="molecule type" value="Genomic_DNA"/>
</dbReference>
<protein>
    <submittedName>
        <fullName evidence="2">PEP-CTERM sorting domain-containing protein</fullName>
    </submittedName>
</protein>
<evidence type="ECO:0000313" key="2">
    <source>
        <dbReference type="EMBL" id="KAA1176428.1"/>
    </source>
</evidence>
<sequence>METPVYTQYAESYRVQVGYYTYYYSYNCGWGRTCYGAAGYPVYGTEYVYNKYEGDGETDVVIADFGDQQVSGSTNNPDTYINTVQENRLLRNRYYDRNEWGDVSDSVMLSEFSLNDLMSDGILDYNFTIDSGHFDSLSLFLDLDYDTKLKPVDPADSVAVPEPGTLGLTGLGLLGILAARRKSAKKK</sequence>